<feature type="compositionally biased region" description="Polar residues" evidence="1">
    <location>
        <begin position="538"/>
        <end position="548"/>
    </location>
</feature>
<feature type="compositionally biased region" description="Low complexity" evidence="1">
    <location>
        <begin position="631"/>
        <end position="643"/>
    </location>
</feature>
<accession>A0A0R3SDF1</accession>
<feature type="compositionally biased region" description="Basic and acidic residues" evidence="1">
    <location>
        <begin position="149"/>
        <end position="166"/>
    </location>
</feature>
<reference evidence="4" key="1">
    <citation type="submission" date="2017-02" db="UniProtKB">
        <authorList>
            <consortium name="WormBaseParasite"/>
        </authorList>
    </citation>
    <scope>IDENTIFICATION</scope>
</reference>
<feature type="compositionally biased region" description="Low complexity" evidence="1">
    <location>
        <begin position="610"/>
        <end position="623"/>
    </location>
</feature>
<feature type="region of interest" description="Disordered" evidence="1">
    <location>
        <begin position="498"/>
        <end position="524"/>
    </location>
</feature>
<dbReference type="WBParaSite" id="HDID_0000270801-mRNA-1">
    <property type="protein sequence ID" value="HDID_0000270801-mRNA-1"/>
    <property type="gene ID" value="HDID_0000270801"/>
</dbReference>
<reference evidence="2 3" key="2">
    <citation type="submission" date="2018-11" db="EMBL/GenBank/DDBJ databases">
        <authorList>
            <consortium name="Pathogen Informatics"/>
        </authorList>
    </citation>
    <scope>NUCLEOTIDE SEQUENCE [LARGE SCALE GENOMIC DNA]</scope>
</reference>
<dbReference type="AlphaFoldDB" id="A0A0R3SDF1"/>
<feature type="compositionally biased region" description="Polar residues" evidence="1">
    <location>
        <begin position="726"/>
        <end position="754"/>
    </location>
</feature>
<feature type="region of interest" description="Disordered" evidence="1">
    <location>
        <begin position="374"/>
        <end position="395"/>
    </location>
</feature>
<feature type="compositionally biased region" description="Polar residues" evidence="1">
    <location>
        <begin position="179"/>
        <end position="192"/>
    </location>
</feature>
<name>A0A0R3SDF1_HYMDI</name>
<gene>
    <name evidence="2" type="ORF">HDID_LOCUS2706</name>
</gene>
<feature type="region of interest" description="Disordered" evidence="1">
    <location>
        <begin position="783"/>
        <end position="831"/>
    </location>
</feature>
<evidence type="ECO:0000313" key="3">
    <source>
        <dbReference type="Proteomes" id="UP000274504"/>
    </source>
</evidence>
<protein>
    <submittedName>
        <fullName evidence="2 4">Uncharacterized protein</fullName>
    </submittedName>
</protein>
<dbReference type="Proteomes" id="UP000274504">
    <property type="component" value="Unassembled WGS sequence"/>
</dbReference>
<feature type="region of interest" description="Disordered" evidence="1">
    <location>
        <begin position="538"/>
        <end position="674"/>
    </location>
</feature>
<dbReference type="STRING" id="6216.A0A0R3SDF1"/>
<dbReference type="EMBL" id="UYSG01000706">
    <property type="protein sequence ID" value="VDL21236.1"/>
    <property type="molecule type" value="Genomic_DNA"/>
</dbReference>
<feature type="region of interest" description="Disordered" evidence="1">
    <location>
        <begin position="719"/>
        <end position="765"/>
    </location>
</feature>
<feature type="compositionally biased region" description="Basic and acidic residues" evidence="1">
    <location>
        <begin position="789"/>
        <end position="804"/>
    </location>
</feature>
<dbReference type="OrthoDB" id="6249499at2759"/>
<organism evidence="4">
    <name type="scientific">Hymenolepis diminuta</name>
    <name type="common">Rat tapeworm</name>
    <dbReference type="NCBI Taxonomy" id="6216"/>
    <lineage>
        <taxon>Eukaryota</taxon>
        <taxon>Metazoa</taxon>
        <taxon>Spiralia</taxon>
        <taxon>Lophotrochozoa</taxon>
        <taxon>Platyhelminthes</taxon>
        <taxon>Cestoda</taxon>
        <taxon>Eucestoda</taxon>
        <taxon>Cyclophyllidea</taxon>
        <taxon>Hymenolepididae</taxon>
        <taxon>Hymenolepis</taxon>
    </lineage>
</organism>
<feature type="compositionally biased region" description="Polar residues" evidence="1">
    <location>
        <begin position="562"/>
        <end position="574"/>
    </location>
</feature>
<evidence type="ECO:0000313" key="2">
    <source>
        <dbReference type="EMBL" id="VDL21236.1"/>
    </source>
</evidence>
<feature type="region of interest" description="Disordered" evidence="1">
    <location>
        <begin position="137"/>
        <end position="289"/>
    </location>
</feature>
<evidence type="ECO:0000256" key="1">
    <source>
        <dbReference type="SAM" id="MobiDB-lite"/>
    </source>
</evidence>
<proteinExistence type="predicted"/>
<sequence length="849" mass="94123">MNEIFEDPSVLDLYQKLILTSTNDPYEDAVSLLEFLSSSKEFEHSKSMVSSDPFSPNEDLADWASEILERMRICASSQSGWKNFIRYSLVEKFKNTHRKTLSLIYSNLGLKRPMCLPRLSDDGKSIRSSGQVLFLESENSEKENEDPENGEHSPKSSENTVEEKSSRPSLESCSRRSNESSILSQSCCSDPNQKVLMPTVSRSSLKHKRKSNNPVKRLSLPASRSSNVVDKGKKSRQQRLSGSQKPASRRRMPSGGGKGKKRETIAQAEGGEEEDECYHPSVTETPNPKAAYPRWERARMAAAAKIKNKNVIVAESPLKPSSSQNVIGSPLRRLRRASSFLNFGGVNEASQSSSHLGARAERYQRRLQEVETSLSQFSGGESNSQCTQPLSASNSCSDLRRRSSNLLINFATPKTPVKPTLQSAVSSPPILIRPFRHLFGDGPTFSTALERRESASKRQRVDLGSGSVAQSIISGEFSEDAMFLGEDEFLLHTNTPPRTRMRSVYTPTSPRRNHGVLSPTKGEGEAQIVFKTPTKNLRSTTSIIQSPEQENRVGVHTRRTPTRNQSLLSEAQPSPKTPIKSLRSATASQRGTSALDVPSGFQVHKTPTRSQSLLSSSMSESQSAPKTPTKSQSSCSSLRSSLRITPERSFQSVAGTRKTPMRGSQQVLSPKKDEVQPIIKTPSQIRGPFITLRDVRGHSDISDHQESFEVQRTTRKRLTAHLPSKLGNQSAPKTPTMKQSVRSPTSPKASTSQKDPSEADMQETSLRRSVTFLQQPTIFKRAPLTQIDNVRDVPEQSERPERRVLRTPQKSQQSTLEDRSQSIISHRRRTPLSAIGNVQDVPIPAGNVE</sequence>
<evidence type="ECO:0000313" key="4">
    <source>
        <dbReference type="WBParaSite" id="HDID_0000270801-mRNA-1"/>
    </source>
</evidence>
<feature type="compositionally biased region" description="Polar residues" evidence="1">
    <location>
        <begin position="583"/>
        <end position="592"/>
    </location>
</feature>